<accession>A0ABD3A1E0</accession>
<dbReference type="EMBL" id="JBJUIK010000006">
    <property type="protein sequence ID" value="KAL3524602.1"/>
    <property type="molecule type" value="Genomic_DNA"/>
</dbReference>
<reference evidence="1 2" key="1">
    <citation type="submission" date="2024-11" db="EMBL/GenBank/DDBJ databases">
        <title>A near-complete genome assembly of Cinchona calisaya.</title>
        <authorList>
            <person name="Lian D.C."/>
            <person name="Zhao X.W."/>
            <person name="Wei L."/>
        </authorList>
    </citation>
    <scope>NUCLEOTIDE SEQUENCE [LARGE SCALE GENOMIC DNA]</scope>
    <source>
        <tissue evidence="1">Nenye</tissue>
    </source>
</reference>
<evidence type="ECO:0000313" key="1">
    <source>
        <dbReference type="EMBL" id="KAL3524602.1"/>
    </source>
</evidence>
<sequence>MQTAAATNITASTPLKLLIDEEHVTTTTVEDKNAPARVNSISADLSIHEAHGAANIGATFTLPFVPMMSPSNPQLAAENATEEGCISNNVSSSIRYGDVTAPIPQELFTVFEKEENGSIVVAQAKNATMRNNPITVSQSIISIIKAVDEIARATDRTTGVVDVTAPSFHELGAVGAKRKDAAATAFTHITLEVDLTVSNEDIVAARQGSPREKRRNSRTGIDAVVASRSSIDDHDVQIPFEYTDPTSTKNGVHNSNIFDTSESNSNLATQGNFIVSSLDFGVDGGMIRPPKYIHSLPSTAKAKRKVGKIPHVVCETMLGNETTWSSNLPLNNNLMDVDDDSKIPTYQMMPQ</sequence>
<dbReference type="AlphaFoldDB" id="A0ABD3A1E0"/>
<name>A0ABD3A1E0_9GENT</name>
<dbReference type="Proteomes" id="UP001630127">
    <property type="component" value="Unassembled WGS sequence"/>
</dbReference>
<gene>
    <name evidence="1" type="ORF">ACH5RR_012974</name>
</gene>
<evidence type="ECO:0000313" key="2">
    <source>
        <dbReference type="Proteomes" id="UP001630127"/>
    </source>
</evidence>
<organism evidence="1 2">
    <name type="scientific">Cinchona calisaya</name>
    <dbReference type="NCBI Taxonomy" id="153742"/>
    <lineage>
        <taxon>Eukaryota</taxon>
        <taxon>Viridiplantae</taxon>
        <taxon>Streptophyta</taxon>
        <taxon>Embryophyta</taxon>
        <taxon>Tracheophyta</taxon>
        <taxon>Spermatophyta</taxon>
        <taxon>Magnoliopsida</taxon>
        <taxon>eudicotyledons</taxon>
        <taxon>Gunneridae</taxon>
        <taxon>Pentapetalae</taxon>
        <taxon>asterids</taxon>
        <taxon>lamiids</taxon>
        <taxon>Gentianales</taxon>
        <taxon>Rubiaceae</taxon>
        <taxon>Cinchonoideae</taxon>
        <taxon>Cinchoneae</taxon>
        <taxon>Cinchona</taxon>
    </lineage>
</organism>
<protein>
    <submittedName>
        <fullName evidence="1">Uncharacterized protein</fullName>
    </submittedName>
</protein>
<proteinExistence type="predicted"/>
<keyword evidence="2" id="KW-1185">Reference proteome</keyword>
<comment type="caution">
    <text evidence="1">The sequence shown here is derived from an EMBL/GenBank/DDBJ whole genome shotgun (WGS) entry which is preliminary data.</text>
</comment>